<dbReference type="InterPro" id="IPR027275">
    <property type="entry name" value="PRC-brl_dom"/>
</dbReference>
<dbReference type="Gene3D" id="3.90.50.10">
    <property type="entry name" value="Photosynthetic Reaction Center, subunit H, domain 2"/>
    <property type="match status" value="1"/>
</dbReference>
<dbReference type="RefSeq" id="WP_188913216.1">
    <property type="nucleotide sequence ID" value="NZ_BMMF01000006.1"/>
</dbReference>
<organism evidence="4 5">
    <name type="scientific">Salinarimonas ramus</name>
    <dbReference type="NCBI Taxonomy" id="690164"/>
    <lineage>
        <taxon>Bacteria</taxon>
        <taxon>Pseudomonadati</taxon>
        <taxon>Pseudomonadota</taxon>
        <taxon>Alphaproteobacteria</taxon>
        <taxon>Hyphomicrobiales</taxon>
        <taxon>Salinarimonadaceae</taxon>
        <taxon>Salinarimonas</taxon>
    </lineage>
</organism>
<protein>
    <recommendedName>
        <fullName evidence="3">PRC-barrel domain-containing protein</fullName>
    </recommendedName>
</protein>
<dbReference type="SUPFAM" id="SSF50346">
    <property type="entry name" value="PRC-barrel domain"/>
    <property type="match status" value="2"/>
</dbReference>
<dbReference type="PANTHER" id="PTHR36505:SF1">
    <property type="entry name" value="BLR1072 PROTEIN"/>
    <property type="match status" value="1"/>
</dbReference>
<gene>
    <name evidence="4" type="ORF">GCM10011322_24120</name>
</gene>
<reference evidence="4 5" key="1">
    <citation type="journal article" date="2014" name="Int. J. Syst. Evol. Microbiol.">
        <title>Complete genome sequence of Corynebacterium casei LMG S-19264T (=DSM 44701T), isolated from a smear-ripened cheese.</title>
        <authorList>
            <consortium name="US DOE Joint Genome Institute (JGI-PGF)"/>
            <person name="Walter F."/>
            <person name="Albersmeier A."/>
            <person name="Kalinowski J."/>
            <person name="Ruckert C."/>
        </authorList>
    </citation>
    <scope>NUCLEOTIDE SEQUENCE [LARGE SCALE GENOMIC DNA]</scope>
    <source>
        <strain evidence="4 5">CGMCC 1.9161</strain>
    </source>
</reference>
<dbReference type="Pfam" id="PF05239">
    <property type="entry name" value="PRC"/>
    <property type="match status" value="2"/>
</dbReference>
<evidence type="ECO:0000259" key="3">
    <source>
        <dbReference type="Pfam" id="PF05239"/>
    </source>
</evidence>
<dbReference type="EMBL" id="BMMF01000006">
    <property type="protein sequence ID" value="GGK36329.1"/>
    <property type="molecule type" value="Genomic_DNA"/>
</dbReference>
<dbReference type="Proteomes" id="UP000600449">
    <property type="component" value="Unassembled WGS sequence"/>
</dbReference>
<keyword evidence="5" id="KW-1185">Reference proteome</keyword>
<feature type="signal peptide" evidence="2">
    <location>
        <begin position="1"/>
        <end position="22"/>
    </location>
</feature>
<feature type="domain" description="PRC-barrel" evidence="3">
    <location>
        <begin position="52"/>
        <end position="113"/>
    </location>
</feature>
<evidence type="ECO:0000313" key="4">
    <source>
        <dbReference type="EMBL" id="GGK36329.1"/>
    </source>
</evidence>
<feature type="compositionally biased region" description="Low complexity" evidence="1">
    <location>
        <begin position="25"/>
        <end position="55"/>
    </location>
</feature>
<dbReference type="AlphaFoldDB" id="A0A917QAF1"/>
<proteinExistence type="predicted"/>
<feature type="domain" description="PRC-barrel" evidence="3">
    <location>
        <begin position="369"/>
        <end position="438"/>
    </location>
</feature>
<feature type="chain" id="PRO_5036735917" description="PRC-barrel domain-containing protein" evidence="2">
    <location>
        <begin position="23"/>
        <end position="469"/>
    </location>
</feature>
<dbReference type="GO" id="GO:0019684">
    <property type="term" value="P:photosynthesis, light reaction"/>
    <property type="evidence" value="ECO:0007669"/>
    <property type="project" value="InterPro"/>
</dbReference>
<name>A0A917QAF1_9HYPH</name>
<dbReference type="GO" id="GO:0030077">
    <property type="term" value="C:plasma membrane light-harvesting complex"/>
    <property type="evidence" value="ECO:0007669"/>
    <property type="project" value="InterPro"/>
</dbReference>
<accession>A0A917QAF1</accession>
<evidence type="ECO:0000256" key="2">
    <source>
        <dbReference type="SAM" id="SignalP"/>
    </source>
</evidence>
<evidence type="ECO:0000256" key="1">
    <source>
        <dbReference type="SAM" id="MobiDB-lite"/>
    </source>
</evidence>
<dbReference type="Gene3D" id="2.30.30.240">
    <property type="entry name" value="PRC-barrel domain"/>
    <property type="match status" value="1"/>
</dbReference>
<dbReference type="InterPro" id="IPR014747">
    <property type="entry name" value="Bac_photo_RC_H_C"/>
</dbReference>
<sequence>MKRMFLAALVGSTALAPAALMAQTTQQNQPQGQQQQMTQAQQSQGQQGRVTAQQMRGQPVLGANGNRIGTVDQIVIGRSGQSYAVVQVQGGQNRLLPTQAIVLRDGRLYVQDITREEVAQLRSATEAEGNQFQEAENEQVLVLAMETGTQGGQQQTQQQMAEADGAAIVVERTAPRLRIEQPTPQVMVDPAEPEVTVRQQNPQILVRQAPPRVTIEQPQPEIIVRMPEPQVDVAQGQPEVMVRQGRPQVQIQQPDQQAAVAVEQSQAQVTIQDDGEEAQIATSQGRPEVTFERTGEPQVEFLQAQGAPTVRYERMQTAQADQSEQQRMQVETQQTAQMDGEMDQARQMLMEEGEVEATGAVNAQTRPIAISELEGETVYNFRGQELGDVERIVATPDDDFLVVIGAGGFLGLAEDTVALPLDRLSMRGDQLMVRGITEADIEGMQDYEMRYPDAQPLGADEDVDVIVEQ</sequence>
<feature type="region of interest" description="Disordered" evidence="1">
    <location>
        <begin position="25"/>
        <end position="64"/>
    </location>
</feature>
<dbReference type="PANTHER" id="PTHR36505">
    <property type="entry name" value="BLR1072 PROTEIN"/>
    <property type="match status" value="1"/>
</dbReference>
<keyword evidence="2" id="KW-0732">Signal</keyword>
<comment type="caution">
    <text evidence="4">The sequence shown here is derived from an EMBL/GenBank/DDBJ whole genome shotgun (WGS) entry which is preliminary data.</text>
</comment>
<evidence type="ECO:0000313" key="5">
    <source>
        <dbReference type="Proteomes" id="UP000600449"/>
    </source>
</evidence>
<dbReference type="InterPro" id="IPR011033">
    <property type="entry name" value="PRC_barrel-like_sf"/>
</dbReference>